<feature type="region of interest" description="Disordered" evidence="1">
    <location>
        <begin position="68"/>
        <end position="200"/>
    </location>
</feature>
<evidence type="ECO:0000256" key="1">
    <source>
        <dbReference type="SAM" id="MobiDB-lite"/>
    </source>
</evidence>
<name>A0A4S4KPP0_9APHY</name>
<proteinExistence type="predicted"/>
<sequence length="200" mass="21285">MASRFSRTLFARVARPTLRASRGNMGKRMMSEVHGAHSPKASSDLPWIIGSALVFGPAALYLLTPSSDKKAHETAEHALPKKKESSSESAPSPDAADLPTKDDEGDELPASEVEASARHAFNEDSPKDAQEHESGAVVKDDSEAAEEPKGEDEAAGESKSEADTEKSTEERPSDQGAARVQSVSGKDPKDAAKEDSKKDE</sequence>
<accession>A0A4S4KPP0</accession>
<dbReference type="EMBL" id="SGPJ01000057">
    <property type="protein sequence ID" value="THH00177.1"/>
    <property type="molecule type" value="Genomic_DNA"/>
</dbReference>
<organism evidence="2 3">
    <name type="scientific">Hermanssonia centrifuga</name>
    <dbReference type="NCBI Taxonomy" id="98765"/>
    <lineage>
        <taxon>Eukaryota</taxon>
        <taxon>Fungi</taxon>
        <taxon>Dikarya</taxon>
        <taxon>Basidiomycota</taxon>
        <taxon>Agaricomycotina</taxon>
        <taxon>Agaricomycetes</taxon>
        <taxon>Polyporales</taxon>
        <taxon>Meruliaceae</taxon>
        <taxon>Hermanssonia</taxon>
    </lineage>
</organism>
<comment type="caution">
    <text evidence="2">The sequence shown here is derived from an EMBL/GenBank/DDBJ whole genome shotgun (WGS) entry which is preliminary data.</text>
</comment>
<dbReference type="AlphaFoldDB" id="A0A4S4KPP0"/>
<feature type="compositionally biased region" description="Basic and acidic residues" evidence="1">
    <location>
        <begin position="115"/>
        <end position="173"/>
    </location>
</feature>
<evidence type="ECO:0000313" key="2">
    <source>
        <dbReference type="EMBL" id="THH00177.1"/>
    </source>
</evidence>
<feature type="compositionally biased region" description="Basic and acidic residues" evidence="1">
    <location>
        <begin position="186"/>
        <end position="200"/>
    </location>
</feature>
<reference evidence="2 3" key="1">
    <citation type="submission" date="2019-02" db="EMBL/GenBank/DDBJ databases">
        <title>Genome sequencing of the rare red list fungi Phlebia centrifuga.</title>
        <authorList>
            <person name="Buettner E."/>
            <person name="Kellner H."/>
        </authorList>
    </citation>
    <scope>NUCLEOTIDE SEQUENCE [LARGE SCALE GENOMIC DNA]</scope>
    <source>
        <strain evidence="2 3">DSM 108282</strain>
    </source>
</reference>
<gene>
    <name evidence="2" type="ORF">EW026_g2309</name>
</gene>
<protein>
    <submittedName>
        <fullName evidence="2">Uncharacterized protein</fullName>
    </submittedName>
</protein>
<dbReference type="Proteomes" id="UP000309038">
    <property type="component" value="Unassembled WGS sequence"/>
</dbReference>
<feature type="compositionally biased region" description="Basic and acidic residues" evidence="1">
    <location>
        <begin position="68"/>
        <end position="86"/>
    </location>
</feature>
<evidence type="ECO:0000313" key="3">
    <source>
        <dbReference type="Proteomes" id="UP000309038"/>
    </source>
</evidence>
<feature type="compositionally biased region" description="Low complexity" evidence="1">
    <location>
        <begin position="87"/>
        <end position="98"/>
    </location>
</feature>
<keyword evidence="3" id="KW-1185">Reference proteome</keyword>